<reference evidence="1 2" key="1">
    <citation type="submission" date="2019-03" db="EMBL/GenBank/DDBJ databases">
        <title>Genomic Encyclopedia of Type Strains, Phase IV (KMG-IV): sequencing the most valuable type-strain genomes for metagenomic binning, comparative biology and taxonomic classification.</title>
        <authorList>
            <person name="Goeker M."/>
        </authorList>
    </citation>
    <scope>NUCLEOTIDE SEQUENCE [LARGE SCALE GENOMIC DNA]</scope>
    <source>
        <strain evidence="1 2">DSM 2781</strain>
    </source>
</reference>
<dbReference type="OrthoDB" id="5730382at2"/>
<dbReference type="GO" id="GO:0006635">
    <property type="term" value="P:fatty acid beta-oxidation"/>
    <property type="evidence" value="ECO:0007669"/>
    <property type="project" value="TreeGrafter"/>
</dbReference>
<dbReference type="SUPFAM" id="SSF52096">
    <property type="entry name" value="ClpP/crotonase"/>
    <property type="match status" value="1"/>
</dbReference>
<evidence type="ECO:0000313" key="1">
    <source>
        <dbReference type="EMBL" id="TCP21092.1"/>
    </source>
</evidence>
<organism evidence="1 2">
    <name type="scientific">Rhodovulum adriaticum</name>
    <name type="common">Rhodopseudomonas adriatica</name>
    <dbReference type="NCBI Taxonomy" id="35804"/>
    <lineage>
        <taxon>Bacteria</taxon>
        <taxon>Pseudomonadati</taxon>
        <taxon>Pseudomonadota</taxon>
        <taxon>Alphaproteobacteria</taxon>
        <taxon>Rhodobacterales</taxon>
        <taxon>Paracoccaceae</taxon>
        <taxon>Rhodovulum</taxon>
    </lineage>
</organism>
<evidence type="ECO:0000313" key="2">
    <source>
        <dbReference type="Proteomes" id="UP000295733"/>
    </source>
</evidence>
<dbReference type="Gene3D" id="3.90.226.10">
    <property type="entry name" value="2-enoyl-CoA Hydratase, Chain A, domain 1"/>
    <property type="match status" value="1"/>
</dbReference>
<sequence length="260" mass="28060">MAYETIQCETHGPVGVIRFNRPHRLNAVVTELYTETLAALDAMATDDAIRTIVLTGTGRAFCVGADLKEHAAQARSDLEKLDYLTLGNTVCERLQSHPKPVIAAVNGYALGAGAEMACACDFILMAQGAQIGFPEVSIGTHLGGGITGTLPRLVGLTMARELIFTGRRIDGEEAVRLGLANRAFDDERFWDDALGFAAGIATKAPYSMRFAKALLNDGRMEHGARLAAELSALRTCMLTEDWAEGITAFAEKRQPQFRGK</sequence>
<dbReference type="InterPro" id="IPR001753">
    <property type="entry name" value="Enoyl-CoA_hydra/iso"/>
</dbReference>
<dbReference type="RefSeq" id="WP_132605148.1">
    <property type="nucleotide sequence ID" value="NZ_NRRP01000010.1"/>
</dbReference>
<proteinExistence type="predicted"/>
<dbReference type="PANTHER" id="PTHR11941">
    <property type="entry name" value="ENOYL-COA HYDRATASE-RELATED"/>
    <property type="match status" value="1"/>
</dbReference>
<gene>
    <name evidence="1" type="ORF">EV656_11313</name>
</gene>
<name>A0A4R2NIJ1_RHOAD</name>
<dbReference type="AlphaFoldDB" id="A0A4R2NIJ1"/>
<dbReference type="EMBL" id="SLXL01000013">
    <property type="protein sequence ID" value="TCP21092.1"/>
    <property type="molecule type" value="Genomic_DNA"/>
</dbReference>
<comment type="caution">
    <text evidence="1">The sequence shown here is derived from an EMBL/GenBank/DDBJ whole genome shotgun (WGS) entry which is preliminary data.</text>
</comment>
<accession>A0A4R2NIJ1</accession>
<dbReference type="GO" id="GO:0003824">
    <property type="term" value="F:catalytic activity"/>
    <property type="evidence" value="ECO:0007669"/>
    <property type="project" value="UniProtKB-ARBA"/>
</dbReference>
<dbReference type="InterPro" id="IPR029045">
    <property type="entry name" value="ClpP/crotonase-like_dom_sf"/>
</dbReference>
<dbReference type="PANTHER" id="PTHR11941:SF54">
    <property type="entry name" value="ENOYL-COA HYDRATASE, MITOCHONDRIAL"/>
    <property type="match status" value="1"/>
</dbReference>
<dbReference type="CDD" id="cd06558">
    <property type="entry name" value="crotonase-like"/>
    <property type="match status" value="1"/>
</dbReference>
<dbReference type="Proteomes" id="UP000295733">
    <property type="component" value="Unassembled WGS sequence"/>
</dbReference>
<protein>
    <submittedName>
        <fullName evidence="1">Enoyl-CoA hydratase</fullName>
    </submittedName>
</protein>
<dbReference type="Pfam" id="PF00378">
    <property type="entry name" value="ECH_1"/>
    <property type="match status" value="1"/>
</dbReference>
<keyword evidence="2" id="KW-1185">Reference proteome</keyword>